<dbReference type="EnsemblProtists" id="EKX33275">
    <property type="protein sequence ID" value="EKX33275"/>
    <property type="gene ID" value="GUITHDRAFT_148027"/>
</dbReference>
<evidence type="ECO:0000313" key="2">
    <source>
        <dbReference type="EMBL" id="EKX33275.1"/>
    </source>
</evidence>
<feature type="signal peptide" evidence="1">
    <location>
        <begin position="1"/>
        <end position="17"/>
    </location>
</feature>
<evidence type="ECO:0000313" key="3">
    <source>
        <dbReference type="EnsemblProtists" id="EKX33275"/>
    </source>
</evidence>
<name>L1IBT2_GUITC</name>
<protein>
    <submittedName>
        <fullName evidence="2 3">Uncharacterized protein</fullName>
    </submittedName>
</protein>
<dbReference type="HOGENOM" id="CLU_1139820_0_0_1"/>
<dbReference type="PaxDb" id="55529-EKX33275"/>
<accession>L1IBT2</accession>
<keyword evidence="1" id="KW-0732">Signal</keyword>
<dbReference type="RefSeq" id="XP_005820255.1">
    <property type="nucleotide sequence ID" value="XM_005820198.1"/>
</dbReference>
<dbReference type="KEGG" id="gtt:GUITHDRAFT_148027"/>
<evidence type="ECO:0000313" key="4">
    <source>
        <dbReference type="Proteomes" id="UP000011087"/>
    </source>
</evidence>
<reference evidence="4" key="2">
    <citation type="submission" date="2012-11" db="EMBL/GenBank/DDBJ databases">
        <authorList>
            <person name="Kuo A."/>
            <person name="Curtis B.A."/>
            <person name="Tanifuji G."/>
            <person name="Burki F."/>
            <person name="Gruber A."/>
            <person name="Irimia M."/>
            <person name="Maruyama S."/>
            <person name="Arias M.C."/>
            <person name="Ball S.G."/>
            <person name="Gile G.H."/>
            <person name="Hirakawa Y."/>
            <person name="Hopkins J.F."/>
            <person name="Rensing S.A."/>
            <person name="Schmutz J."/>
            <person name="Symeonidi A."/>
            <person name="Elias M."/>
            <person name="Eveleigh R.J."/>
            <person name="Herman E.K."/>
            <person name="Klute M.J."/>
            <person name="Nakayama T."/>
            <person name="Obornik M."/>
            <person name="Reyes-Prieto A."/>
            <person name="Armbrust E.V."/>
            <person name="Aves S.J."/>
            <person name="Beiko R.G."/>
            <person name="Coutinho P."/>
            <person name="Dacks J.B."/>
            <person name="Durnford D.G."/>
            <person name="Fast N.M."/>
            <person name="Green B.R."/>
            <person name="Grisdale C."/>
            <person name="Hempe F."/>
            <person name="Henrissat B."/>
            <person name="Hoppner M.P."/>
            <person name="Ishida K.-I."/>
            <person name="Kim E."/>
            <person name="Koreny L."/>
            <person name="Kroth P.G."/>
            <person name="Liu Y."/>
            <person name="Malik S.-B."/>
            <person name="Maier U.G."/>
            <person name="McRose D."/>
            <person name="Mock T."/>
            <person name="Neilson J.A."/>
            <person name="Onodera N.T."/>
            <person name="Poole A.M."/>
            <person name="Pritham E.J."/>
            <person name="Richards T.A."/>
            <person name="Rocap G."/>
            <person name="Roy S.W."/>
            <person name="Sarai C."/>
            <person name="Schaack S."/>
            <person name="Shirato S."/>
            <person name="Slamovits C.H."/>
            <person name="Spencer D.F."/>
            <person name="Suzuki S."/>
            <person name="Worden A.Z."/>
            <person name="Zauner S."/>
            <person name="Barry K."/>
            <person name="Bell C."/>
            <person name="Bharti A.K."/>
            <person name="Crow J.A."/>
            <person name="Grimwood J."/>
            <person name="Kramer R."/>
            <person name="Lindquist E."/>
            <person name="Lucas S."/>
            <person name="Salamov A."/>
            <person name="McFadden G.I."/>
            <person name="Lane C.E."/>
            <person name="Keeling P.J."/>
            <person name="Gray M.W."/>
            <person name="Grigoriev I.V."/>
            <person name="Archibald J.M."/>
        </authorList>
    </citation>
    <scope>NUCLEOTIDE SEQUENCE</scope>
    <source>
        <strain evidence="4">CCMP2712</strain>
    </source>
</reference>
<dbReference type="EMBL" id="JH993148">
    <property type="protein sequence ID" value="EKX33275.1"/>
    <property type="molecule type" value="Genomic_DNA"/>
</dbReference>
<evidence type="ECO:0000256" key="1">
    <source>
        <dbReference type="SAM" id="SignalP"/>
    </source>
</evidence>
<reference evidence="2 4" key="1">
    <citation type="journal article" date="2012" name="Nature">
        <title>Algal genomes reveal evolutionary mosaicism and the fate of nucleomorphs.</title>
        <authorList>
            <consortium name="DOE Joint Genome Institute"/>
            <person name="Curtis B.A."/>
            <person name="Tanifuji G."/>
            <person name="Burki F."/>
            <person name="Gruber A."/>
            <person name="Irimia M."/>
            <person name="Maruyama S."/>
            <person name="Arias M.C."/>
            <person name="Ball S.G."/>
            <person name="Gile G.H."/>
            <person name="Hirakawa Y."/>
            <person name="Hopkins J.F."/>
            <person name="Kuo A."/>
            <person name="Rensing S.A."/>
            <person name="Schmutz J."/>
            <person name="Symeonidi A."/>
            <person name="Elias M."/>
            <person name="Eveleigh R.J."/>
            <person name="Herman E.K."/>
            <person name="Klute M.J."/>
            <person name="Nakayama T."/>
            <person name="Obornik M."/>
            <person name="Reyes-Prieto A."/>
            <person name="Armbrust E.V."/>
            <person name="Aves S.J."/>
            <person name="Beiko R.G."/>
            <person name="Coutinho P."/>
            <person name="Dacks J.B."/>
            <person name="Durnford D.G."/>
            <person name="Fast N.M."/>
            <person name="Green B.R."/>
            <person name="Grisdale C.J."/>
            <person name="Hempel F."/>
            <person name="Henrissat B."/>
            <person name="Hoppner M.P."/>
            <person name="Ishida K."/>
            <person name="Kim E."/>
            <person name="Koreny L."/>
            <person name="Kroth P.G."/>
            <person name="Liu Y."/>
            <person name="Malik S.B."/>
            <person name="Maier U.G."/>
            <person name="McRose D."/>
            <person name="Mock T."/>
            <person name="Neilson J.A."/>
            <person name="Onodera N.T."/>
            <person name="Poole A.M."/>
            <person name="Pritham E.J."/>
            <person name="Richards T.A."/>
            <person name="Rocap G."/>
            <person name="Roy S.W."/>
            <person name="Sarai C."/>
            <person name="Schaack S."/>
            <person name="Shirato S."/>
            <person name="Slamovits C.H."/>
            <person name="Spencer D.F."/>
            <person name="Suzuki S."/>
            <person name="Worden A.Z."/>
            <person name="Zauner S."/>
            <person name="Barry K."/>
            <person name="Bell C."/>
            <person name="Bharti A.K."/>
            <person name="Crow J.A."/>
            <person name="Grimwood J."/>
            <person name="Kramer R."/>
            <person name="Lindquist E."/>
            <person name="Lucas S."/>
            <person name="Salamov A."/>
            <person name="McFadden G.I."/>
            <person name="Lane C.E."/>
            <person name="Keeling P.J."/>
            <person name="Gray M.W."/>
            <person name="Grigoriev I.V."/>
            <person name="Archibald J.M."/>
        </authorList>
    </citation>
    <scope>NUCLEOTIDE SEQUENCE</scope>
    <source>
        <strain evidence="2 4">CCMP2712</strain>
    </source>
</reference>
<dbReference type="SUPFAM" id="SSF56091">
    <property type="entry name" value="DNA ligase/mRNA capping enzyme, catalytic domain"/>
    <property type="match status" value="1"/>
</dbReference>
<dbReference type="Proteomes" id="UP000011087">
    <property type="component" value="Unassembled WGS sequence"/>
</dbReference>
<reference evidence="3" key="3">
    <citation type="submission" date="2016-03" db="UniProtKB">
        <authorList>
            <consortium name="EnsemblProtists"/>
        </authorList>
    </citation>
    <scope>IDENTIFICATION</scope>
</reference>
<sequence>MGTFLVLFGNAALACMASWECDPMVAKAVVHLCVCESFDVFGMPTEMTRESVVELHAFHRGTHPVCTNPRCRNLRECTDECGKVRMATWLPRHRVPVLIYVDDSKRTYVGINGRILFASECVMLGHRVPKSTMILSHFVEDRTERGMEPRVLIYDIAMYKGESVTNSDPLERYKILLGMFKDMKGLVSLQWIGHEASATKNFEWFTKNVPHEVECIVNLGHDPWTLCRVLHIDTQRREPVKFVKPAKTDNTGAVH</sequence>
<gene>
    <name evidence="2" type="ORF">GUITHDRAFT_148027</name>
</gene>
<dbReference type="GeneID" id="17290000"/>
<organism evidence="2">
    <name type="scientific">Guillardia theta (strain CCMP2712)</name>
    <name type="common">Cryptophyte</name>
    <dbReference type="NCBI Taxonomy" id="905079"/>
    <lineage>
        <taxon>Eukaryota</taxon>
        <taxon>Cryptophyceae</taxon>
        <taxon>Pyrenomonadales</taxon>
        <taxon>Geminigeraceae</taxon>
        <taxon>Guillardia</taxon>
    </lineage>
</organism>
<feature type="chain" id="PRO_5008769836" evidence="1">
    <location>
        <begin position="18"/>
        <end position="255"/>
    </location>
</feature>
<proteinExistence type="predicted"/>
<keyword evidence="4" id="KW-1185">Reference proteome</keyword>
<dbReference type="AlphaFoldDB" id="L1IBT2"/>